<dbReference type="PRINTS" id="PR00385">
    <property type="entry name" value="P450"/>
</dbReference>
<evidence type="ECO:0000256" key="12">
    <source>
        <dbReference type="SAM" id="MobiDB-lite"/>
    </source>
</evidence>
<dbReference type="PANTHER" id="PTHR47955:SF9">
    <property type="entry name" value="PREMNASPIRODIENE OXYGENASE-LIKE"/>
    <property type="match status" value="1"/>
</dbReference>
<evidence type="ECO:0008006" key="16">
    <source>
        <dbReference type="Google" id="ProtNLM"/>
    </source>
</evidence>
<comment type="cofactor">
    <cofactor evidence="11">
        <name>heme</name>
        <dbReference type="ChEBI" id="CHEBI:30413"/>
    </cofactor>
</comment>
<dbReference type="STRING" id="77586.A0A0D9WSH1"/>
<accession>A0A0D9WSH1</accession>
<dbReference type="InterPro" id="IPR036396">
    <property type="entry name" value="Cyt_P450_sf"/>
</dbReference>
<keyword evidence="15" id="KW-1185">Reference proteome</keyword>
<dbReference type="GO" id="GO:0020037">
    <property type="term" value="F:heme binding"/>
    <property type="evidence" value="ECO:0007669"/>
    <property type="project" value="InterPro"/>
</dbReference>
<keyword evidence="9" id="KW-0503">Monooxygenase</keyword>
<evidence type="ECO:0000256" key="9">
    <source>
        <dbReference type="ARBA" id="ARBA00023033"/>
    </source>
</evidence>
<dbReference type="PANTHER" id="PTHR47955">
    <property type="entry name" value="CYTOCHROME P450 FAMILY 71 PROTEIN"/>
    <property type="match status" value="1"/>
</dbReference>
<keyword evidence="10 13" id="KW-0472">Membrane</keyword>
<organism evidence="14 15">
    <name type="scientific">Leersia perrieri</name>
    <dbReference type="NCBI Taxonomy" id="77586"/>
    <lineage>
        <taxon>Eukaryota</taxon>
        <taxon>Viridiplantae</taxon>
        <taxon>Streptophyta</taxon>
        <taxon>Embryophyta</taxon>
        <taxon>Tracheophyta</taxon>
        <taxon>Spermatophyta</taxon>
        <taxon>Magnoliopsida</taxon>
        <taxon>Liliopsida</taxon>
        <taxon>Poales</taxon>
        <taxon>Poaceae</taxon>
        <taxon>BOP clade</taxon>
        <taxon>Oryzoideae</taxon>
        <taxon>Oryzeae</taxon>
        <taxon>Oryzinae</taxon>
        <taxon>Leersia</taxon>
    </lineage>
</organism>
<evidence type="ECO:0000313" key="14">
    <source>
        <dbReference type="EnsemblPlants" id="LPERR06G18560.1"/>
    </source>
</evidence>
<keyword evidence="8 11" id="KW-0408">Iron</keyword>
<dbReference type="EnsemblPlants" id="LPERR06G18560.1">
    <property type="protein sequence ID" value="LPERR06G18560.1"/>
    <property type="gene ID" value="LPERR06G18560"/>
</dbReference>
<dbReference type="GO" id="GO:0016705">
    <property type="term" value="F:oxidoreductase activity, acting on paired donors, with incorporation or reduction of molecular oxygen"/>
    <property type="evidence" value="ECO:0007669"/>
    <property type="project" value="InterPro"/>
</dbReference>
<comment type="subcellular location">
    <subcellularLocation>
        <location evidence="1">Membrane</location>
    </subcellularLocation>
</comment>
<dbReference type="Gramene" id="LPERR06G18560.1">
    <property type="protein sequence ID" value="LPERR06G18560.1"/>
    <property type="gene ID" value="LPERR06G18560"/>
</dbReference>
<name>A0A0D9WSH1_9ORYZ</name>
<dbReference type="SUPFAM" id="SSF48264">
    <property type="entry name" value="Cytochrome P450"/>
    <property type="match status" value="2"/>
</dbReference>
<comment type="similarity">
    <text evidence="2">Belongs to the cytochrome P450 family.</text>
</comment>
<dbReference type="eggNOG" id="KOG0156">
    <property type="taxonomic scope" value="Eukaryota"/>
</dbReference>
<dbReference type="Gene3D" id="1.10.630.10">
    <property type="entry name" value="Cytochrome P450"/>
    <property type="match status" value="2"/>
</dbReference>
<dbReference type="AlphaFoldDB" id="A0A0D9WSH1"/>
<proteinExistence type="inferred from homology"/>
<keyword evidence="4 13" id="KW-0812">Transmembrane</keyword>
<evidence type="ECO:0000256" key="6">
    <source>
        <dbReference type="ARBA" id="ARBA00022989"/>
    </source>
</evidence>
<reference evidence="14 15" key="1">
    <citation type="submission" date="2012-08" db="EMBL/GenBank/DDBJ databases">
        <title>Oryza genome evolution.</title>
        <authorList>
            <person name="Wing R.A."/>
        </authorList>
    </citation>
    <scope>NUCLEOTIDE SEQUENCE</scope>
</reference>
<dbReference type="HOGENOM" id="CLU_001570_4_1_1"/>
<dbReference type="InterPro" id="IPR001128">
    <property type="entry name" value="Cyt_P450"/>
</dbReference>
<keyword evidence="3 11" id="KW-0349">Heme</keyword>
<reference evidence="15" key="2">
    <citation type="submission" date="2013-12" db="EMBL/GenBank/DDBJ databases">
        <authorList>
            <person name="Yu Y."/>
            <person name="Lee S."/>
            <person name="de Baynast K."/>
            <person name="Wissotski M."/>
            <person name="Liu L."/>
            <person name="Talag J."/>
            <person name="Goicoechea J."/>
            <person name="Angelova A."/>
            <person name="Jetty R."/>
            <person name="Kudrna D."/>
            <person name="Golser W."/>
            <person name="Rivera L."/>
            <person name="Zhang J."/>
            <person name="Wing R."/>
        </authorList>
    </citation>
    <scope>NUCLEOTIDE SEQUENCE</scope>
</reference>
<dbReference type="GO" id="GO:0004497">
    <property type="term" value="F:monooxygenase activity"/>
    <property type="evidence" value="ECO:0007669"/>
    <property type="project" value="UniProtKB-KW"/>
</dbReference>
<evidence type="ECO:0000256" key="13">
    <source>
        <dbReference type="SAM" id="Phobius"/>
    </source>
</evidence>
<feature type="transmembrane region" description="Helical" evidence="13">
    <location>
        <begin position="6"/>
        <end position="26"/>
    </location>
</feature>
<evidence type="ECO:0000313" key="15">
    <source>
        <dbReference type="Proteomes" id="UP000032180"/>
    </source>
</evidence>
<reference evidence="14" key="3">
    <citation type="submission" date="2015-04" db="UniProtKB">
        <authorList>
            <consortium name="EnsemblPlants"/>
        </authorList>
    </citation>
    <scope>IDENTIFICATION</scope>
</reference>
<feature type="compositionally biased region" description="Low complexity" evidence="12">
    <location>
        <begin position="84"/>
        <end position="95"/>
    </location>
</feature>
<evidence type="ECO:0000256" key="4">
    <source>
        <dbReference type="ARBA" id="ARBA00022692"/>
    </source>
</evidence>
<keyword evidence="6 13" id="KW-1133">Transmembrane helix</keyword>
<dbReference type="InterPro" id="IPR002401">
    <property type="entry name" value="Cyt_P450_E_grp-I"/>
</dbReference>
<evidence type="ECO:0000256" key="3">
    <source>
        <dbReference type="ARBA" id="ARBA00022617"/>
    </source>
</evidence>
<dbReference type="PRINTS" id="PR00463">
    <property type="entry name" value="EP450I"/>
</dbReference>
<feature type="binding site" description="axial binding residue" evidence="11">
    <location>
        <position position="335"/>
    </location>
    <ligand>
        <name>heme</name>
        <dbReference type="ChEBI" id="CHEBI:30413"/>
    </ligand>
    <ligandPart>
        <name>Fe</name>
        <dbReference type="ChEBI" id="CHEBI:18248"/>
    </ligandPart>
</feature>
<sequence length="380" mass="41813">MADDGGSHGYVYVGLALVSLLVVLLAKRRRSPATHGDGGQRLPPGPWQLPIIGTLHHLVGQLPHHAMRDLARRHGPPRRLTPWTCAPRSPRSRPTSRPPPCSATGARTATEYLAALDRNLELAARIEHLEKTDNHDSVAGEDLIDILLRIEKEGELQFPLDMKAVIFILRTLTTCRSLARTQDILSAGSETSGTTLTWAMAELIQNPTAMRKATAEVRRAFATTGAVSEDALGDLHYLQLVIHETLRLHLPLPLLLPREQGRTQYRDMGCSAMMCLAVHSCWSTPGHSVVMTDKPGGSLEEFRPERFDDGEPAASVDFKGADFELLSFGSSRRICPGIMFGLVNVEFPLASLIFHFDWEVSGVDDPTKLDMTETFGITAY</sequence>
<dbReference type="Pfam" id="PF00067">
    <property type="entry name" value="p450"/>
    <property type="match status" value="2"/>
</dbReference>
<evidence type="ECO:0000256" key="5">
    <source>
        <dbReference type="ARBA" id="ARBA00022723"/>
    </source>
</evidence>
<evidence type="ECO:0000256" key="10">
    <source>
        <dbReference type="ARBA" id="ARBA00023136"/>
    </source>
</evidence>
<feature type="region of interest" description="Disordered" evidence="12">
    <location>
        <begin position="73"/>
        <end position="105"/>
    </location>
</feature>
<evidence type="ECO:0000256" key="1">
    <source>
        <dbReference type="ARBA" id="ARBA00004370"/>
    </source>
</evidence>
<evidence type="ECO:0000256" key="11">
    <source>
        <dbReference type="PIRSR" id="PIRSR602401-1"/>
    </source>
</evidence>
<dbReference type="GO" id="GO:0005506">
    <property type="term" value="F:iron ion binding"/>
    <property type="evidence" value="ECO:0007669"/>
    <property type="project" value="InterPro"/>
</dbReference>
<protein>
    <recommendedName>
        <fullName evidence="16">Cytochrome P450</fullName>
    </recommendedName>
</protein>
<keyword evidence="5 11" id="KW-0479">Metal-binding</keyword>
<evidence type="ECO:0000256" key="8">
    <source>
        <dbReference type="ARBA" id="ARBA00023004"/>
    </source>
</evidence>
<dbReference type="Proteomes" id="UP000032180">
    <property type="component" value="Chromosome 6"/>
</dbReference>
<evidence type="ECO:0000256" key="7">
    <source>
        <dbReference type="ARBA" id="ARBA00023002"/>
    </source>
</evidence>
<keyword evidence="7" id="KW-0560">Oxidoreductase</keyword>
<evidence type="ECO:0000256" key="2">
    <source>
        <dbReference type="ARBA" id="ARBA00010617"/>
    </source>
</evidence>